<evidence type="ECO:0000313" key="2">
    <source>
        <dbReference type="EMBL" id="GIM74539.1"/>
    </source>
</evidence>
<evidence type="ECO:0000256" key="1">
    <source>
        <dbReference type="SAM" id="MobiDB-lite"/>
    </source>
</evidence>
<dbReference type="AlphaFoldDB" id="A0A919SN47"/>
<accession>A0A919SN47</accession>
<feature type="compositionally biased region" description="Basic and acidic residues" evidence="1">
    <location>
        <begin position="125"/>
        <end position="134"/>
    </location>
</feature>
<evidence type="ECO:0000313" key="3">
    <source>
        <dbReference type="Proteomes" id="UP000680865"/>
    </source>
</evidence>
<proteinExistence type="predicted"/>
<dbReference type="Proteomes" id="UP000680865">
    <property type="component" value="Unassembled WGS sequence"/>
</dbReference>
<keyword evidence="3" id="KW-1185">Reference proteome</keyword>
<feature type="region of interest" description="Disordered" evidence="1">
    <location>
        <begin position="89"/>
        <end position="134"/>
    </location>
</feature>
<dbReference type="RefSeq" id="WP_212998815.1">
    <property type="nucleotide sequence ID" value="NZ_BAAATW010000015.1"/>
</dbReference>
<reference evidence="2" key="1">
    <citation type="submission" date="2021-03" db="EMBL/GenBank/DDBJ databases">
        <title>Whole genome shotgun sequence of Actinoplanes consettensis NBRC 14913.</title>
        <authorList>
            <person name="Komaki H."/>
            <person name="Tamura T."/>
        </authorList>
    </citation>
    <scope>NUCLEOTIDE SEQUENCE</scope>
    <source>
        <strain evidence="2">NBRC 14913</strain>
    </source>
</reference>
<sequence length="134" mass="15110">MTWRRAVKPHAVLPASTAARSASAMRARVAAGIRELFAAGALDEGNPDIYDARIDAWAVRVATENEIALLRQEQELRGRLETMRAELRRAEAERDEAEGVLRAVRGGGDERQTDRRRPHVVRPMATRERQQRES</sequence>
<organism evidence="2 3">
    <name type="scientific">Winogradskya consettensis</name>
    <dbReference type="NCBI Taxonomy" id="113560"/>
    <lineage>
        <taxon>Bacteria</taxon>
        <taxon>Bacillati</taxon>
        <taxon>Actinomycetota</taxon>
        <taxon>Actinomycetes</taxon>
        <taxon>Micromonosporales</taxon>
        <taxon>Micromonosporaceae</taxon>
        <taxon>Winogradskya</taxon>
    </lineage>
</organism>
<name>A0A919SN47_9ACTN</name>
<protein>
    <submittedName>
        <fullName evidence="2">Uncharacterized protein</fullName>
    </submittedName>
</protein>
<gene>
    <name evidence="2" type="ORF">Aco04nite_40800</name>
</gene>
<dbReference type="EMBL" id="BOQP01000021">
    <property type="protein sequence ID" value="GIM74539.1"/>
    <property type="molecule type" value="Genomic_DNA"/>
</dbReference>
<comment type="caution">
    <text evidence="2">The sequence shown here is derived from an EMBL/GenBank/DDBJ whole genome shotgun (WGS) entry which is preliminary data.</text>
</comment>